<proteinExistence type="inferred from homology"/>
<dbReference type="SMART" id="SM00852">
    <property type="entry name" value="MoCF_biosynth"/>
    <property type="match status" value="1"/>
</dbReference>
<dbReference type="SUPFAM" id="SSF142433">
    <property type="entry name" value="CinA-like"/>
    <property type="match status" value="1"/>
</dbReference>
<dbReference type="InterPro" id="IPR008136">
    <property type="entry name" value="CinA_C"/>
</dbReference>
<comment type="caution">
    <text evidence="3">The sequence shown here is derived from an EMBL/GenBank/DDBJ whole genome shotgun (WGS) entry which is preliminary data.</text>
</comment>
<gene>
    <name evidence="3" type="primary">cinA</name>
    <name evidence="3" type="ORF">GCM10008959_24970</name>
</gene>
<reference evidence="4" key="1">
    <citation type="journal article" date="2019" name="Int. J. Syst. Evol. Microbiol.">
        <title>The Global Catalogue of Microorganisms (GCM) 10K type strain sequencing project: providing services to taxonomists for standard genome sequencing and annotation.</title>
        <authorList>
            <consortium name="The Broad Institute Genomics Platform"/>
            <consortium name="The Broad Institute Genome Sequencing Center for Infectious Disease"/>
            <person name="Wu L."/>
            <person name="Ma J."/>
        </authorList>
    </citation>
    <scope>NUCLEOTIDE SEQUENCE [LARGE SCALE GENOMIC DNA]</scope>
    <source>
        <strain evidence="4">JCM 31404</strain>
    </source>
</reference>
<feature type="domain" description="MoaB/Mog" evidence="2">
    <location>
        <begin position="5"/>
        <end position="175"/>
    </location>
</feature>
<dbReference type="InterPro" id="IPR036653">
    <property type="entry name" value="CinA-like_C"/>
</dbReference>
<keyword evidence="4" id="KW-1185">Reference proteome</keyword>
<organism evidence="3 4">
    <name type="scientific">Deinococcus seoulensis</name>
    <dbReference type="NCBI Taxonomy" id="1837379"/>
    <lineage>
        <taxon>Bacteria</taxon>
        <taxon>Thermotogati</taxon>
        <taxon>Deinococcota</taxon>
        <taxon>Deinococci</taxon>
        <taxon>Deinococcales</taxon>
        <taxon>Deinococcaceae</taxon>
        <taxon>Deinococcus</taxon>
    </lineage>
</organism>
<dbReference type="Gene3D" id="3.30.70.2860">
    <property type="match status" value="1"/>
</dbReference>
<dbReference type="SUPFAM" id="SSF53218">
    <property type="entry name" value="Molybdenum cofactor biosynthesis proteins"/>
    <property type="match status" value="1"/>
</dbReference>
<dbReference type="InterPro" id="IPR001453">
    <property type="entry name" value="MoaB/Mog_dom"/>
</dbReference>
<dbReference type="InterPro" id="IPR050101">
    <property type="entry name" value="CinA"/>
</dbReference>
<dbReference type="PIRSF" id="PIRSF006728">
    <property type="entry name" value="CinA"/>
    <property type="match status" value="1"/>
</dbReference>
<protein>
    <recommendedName>
        <fullName evidence="1">CinA-like protein</fullName>
    </recommendedName>
</protein>
<dbReference type="NCBIfam" id="TIGR00200">
    <property type="entry name" value="cinA_nterm"/>
    <property type="match status" value="1"/>
</dbReference>
<dbReference type="Gene3D" id="3.40.980.10">
    <property type="entry name" value="MoaB/Mog-like domain"/>
    <property type="match status" value="1"/>
</dbReference>
<dbReference type="InterPro" id="IPR008135">
    <property type="entry name" value="Competence-induced_CinA"/>
</dbReference>
<dbReference type="Pfam" id="PF02464">
    <property type="entry name" value="CinA"/>
    <property type="match status" value="1"/>
</dbReference>
<dbReference type="HAMAP" id="MF_00226_B">
    <property type="entry name" value="CinA_B"/>
    <property type="match status" value="1"/>
</dbReference>
<evidence type="ECO:0000256" key="1">
    <source>
        <dbReference type="HAMAP-Rule" id="MF_00226"/>
    </source>
</evidence>
<evidence type="ECO:0000313" key="3">
    <source>
        <dbReference type="EMBL" id="GGR61941.1"/>
    </source>
</evidence>
<dbReference type="Gene3D" id="3.90.950.20">
    <property type="entry name" value="CinA-like"/>
    <property type="match status" value="1"/>
</dbReference>
<dbReference type="Pfam" id="PF00994">
    <property type="entry name" value="MoCF_biosynth"/>
    <property type="match status" value="1"/>
</dbReference>
<accession>A0ABQ2RVZ5</accession>
<sequence length="423" mass="44955">MLLTEIISVGTELLFGEIVDSNAAFLARELGARGVTLHRKTVLGDNLPRLTDAIGTALDRADLVILGGGLGPTDDDLTREAIAAALNETPTEDPDQLAHLRGLYESRGRVMPEINRKQAWLIPSAEALPNPVGTAPGWFVRTTRGTPKLLVALPGPPREMQRMWREQVLPRLPLPGAALEHTTIHTQGIGESNLAELLGDLTRQANPSVATYARATGVDVRVAASAPDRDQAAALLHPVRQRVRELLSRWTWGEDDQTLAGAAQGALQNRTLGVIEAGSAGMLCTLLADQPGFLDAAVTQDHARLITLGLTPVTLRDQGLVSEQAARELAAGAREHLGADVGLAVVVATTGERAGQAFVAVNVPQDGRDPQQDTLHVNWPGDAAQVRERAAVSALSLLRRALSVPAELSPTPAPDQRPEGRTA</sequence>
<dbReference type="InterPro" id="IPR041424">
    <property type="entry name" value="CinA_KH"/>
</dbReference>
<dbReference type="Pfam" id="PF18146">
    <property type="entry name" value="CinA_KH"/>
    <property type="match status" value="1"/>
</dbReference>
<evidence type="ECO:0000259" key="2">
    <source>
        <dbReference type="SMART" id="SM00852"/>
    </source>
</evidence>
<comment type="similarity">
    <text evidence="1">Belongs to the CinA family.</text>
</comment>
<dbReference type="RefSeq" id="WP_189065317.1">
    <property type="nucleotide sequence ID" value="NZ_BMQM01000016.1"/>
</dbReference>
<dbReference type="CDD" id="cd00885">
    <property type="entry name" value="cinA"/>
    <property type="match status" value="1"/>
</dbReference>
<dbReference type="EMBL" id="BMQM01000016">
    <property type="protein sequence ID" value="GGR61941.1"/>
    <property type="molecule type" value="Genomic_DNA"/>
</dbReference>
<dbReference type="Proteomes" id="UP000634308">
    <property type="component" value="Unassembled WGS sequence"/>
</dbReference>
<name>A0ABQ2RVZ5_9DEIO</name>
<dbReference type="PANTHER" id="PTHR13939">
    <property type="entry name" value="NICOTINAMIDE-NUCLEOTIDE AMIDOHYDROLASE PNCC"/>
    <property type="match status" value="1"/>
</dbReference>
<evidence type="ECO:0000313" key="4">
    <source>
        <dbReference type="Proteomes" id="UP000634308"/>
    </source>
</evidence>
<dbReference type="InterPro" id="IPR036425">
    <property type="entry name" value="MoaB/Mog-like_dom_sf"/>
</dbReference>
<dbReference type="PANTHER" id="PTHR13939:SF0">
    <property type="entry name" value="NMN AMIDOHYDROLASE-LIKE PROTEIN YFAY"/>
    <property type="match status" value="1"/>
</dbReference>